<evidence type="ECO:0000313" key="3">
    <source>
        <dbReference type="Proteomes" id="UP001381693"/>
    </source>
</evidence>
<dbReference type="EMBL" id="JAXCGZ010002427">
    <property type="protein sequence ID" value="KAK7083915.1"/>
    <property type="molecule type" value="Genomic_DNA"/>
</dbReference>
<protein>
    <submittedName>
        <fullName evidence="2">Uncharacterized protein</fullName>
    </submittedName>
</protein>
<accession>A0AAN8XTF0</accession>
<organism evidence="2 3">
    <name type="scientific">Halocaridina rubra</name>
    <name type="common">Hawaiian red shrimp</name>
    <dbReference type="NCBI Taxonomy" id="373956"/>
    <lineage>
        <taxon>Eukaryota</taxon>
        <taxon>Metazoa</taxon>
        <taxon>Ecdysozoa</taxon>
        <taxon>Arthropoda</taxon>
        <taxon>Crustacea</taxon>
        <taxon>Multicrustacea</taxon>
        <taxon>Malacostraca</taxon>
        <taxon>Eumalacostraca</taxon>
        <taxon>Eucarida</taxon>
        <taxon>Decapoda</taxon>
        <taxon>Pleocyemata</taxon>
        <taxon>Caridea</taxon>
        <taxon>Atyoidea</taxon>
        <taxon>Atyidae</taxon>
        <taxon>Halocaridina</taxon>
    </lineage>
</organism>
<gene>
    <name evidence="2" type="ORF">SK128_013798</name>
</gene>
<comment type="caution">
    <text evidence="2">The sequence shown here is derived from an EMBL/GenBank/DDBJ whole genome shotgun (WGS) entry which is preliminary data.</text>
</comment>
<sequence length="78" mass="7897">MSKDDEGSSGVTTATTTLASLTGGDGSSSDGATTLLPDLLSSSPEPLPEEPLLFLQTDSSASHRGGFRMGSPPHHLSP</sequence>
<feature type="compositionally biased region" description="Low complexity" evidence="1">
    <location>
        <begin position="8"/>
        <end position="55"/>
    </location>
</feature>
<feature type="non-terminal residue" evidence="2">
    <location>
        <position position="78"/>
    </location>
</feature>
<proteinExistence type="predicted"/>
<name>A0AAN8XTF0_HALRR</name>
<evidence type="ECO:0000313" key="2">
    <source>
        <dbReference type="EMBL" id="KAK7083915.1"/>
    </source>
</evidence>
<dbReference type="AlphaFoldDB" id="A0AAN8XTF0"/>
<reference evidence="2 3" key="1">
    <citation type="submission" date="2023-11" db="EMBL/GenBank/DDBJ databases">
        <title>Halocaridina rubra genome assembly.</title>
        <authorList>
            <person name="Smith C."/>
        </authorList>
    </citation>
    <scope>NUCLEOTIDE SEQUENCE [LARGE SCALE GENOMIC DNA]</scope>
    <source>
        <strain evidence="2">EP-1</strain>
        <tissue evidence="2">Whole</tissue>
    </source>
</reference>
<keyword evidence="3" id="KW-1185">Reference proteome</keyword>
<dbReference type="Proteomes" id="UP001381693">
    <property type="component" value="Unassembled WGS sequence"/>
</dbReference>
<evidence type="ECO:0000256" key="1">
    <source>
        <dbReference type="SAM" id="MobiDB-lite"/>
    </source>
</evidence>
<feature type="region of interest" description="Disordered" evidence="1">
    <location>
        <begin position="1"/>
        <end position="78"/>
    </location>
</feature>